<gene>
    <name evidence="1" type="ORF">MiTe_00017</name>
</gene>
<protein>
    <submittedName>
        <fullName evidence="1">Uncharacterized protein</fullName>
    </submittedName>
</protein>
<accession>A0A5A5R9I1</accession>
<dbReference type="AlphaFoldDB" id="A0A5A5R9I1"/>
<comment type="caution">
    <text evidence="1">The sequence shown here is derived from an EMBL/GenBank/DDBJ whole genome shotgun (WGS) entry which is preliminary data.</text>
</comment>
<name>A0A5A5R9I1_MICAE</name>
<evidence type="ECO:0000313" key="2">
    <source>
        <dbReference type="Proteomes" id="UP000324917"/>
    </source>
</evidence>
<dbReference type="RefSeq" id="WP_172970459.1">
    <property type="nucleotide sequence ID" value="NZ_BHVP01000001.1"/>
</dbReference>
<dbReference type="Proteomes" id="UP000324917">
    <property type="component" value="Unassembled WGS sequence"/>
</dbReference>
<evidence type="ECO:0000313" key="1">
    <source>
        <dbReference type="EMBL" id="GCA73203.1"/>
    </source>
</evidence>
<reference evidence="1 2" key="1">
    <citation type="submission" date="2018-09" db="EMBL/GenBank/DDBJ databases">
        <title>Evolutionary history of phycoerythrin pigmentation in the water bloom-forming cyanobacterium Microcystis aeruginosa.</title>
        <authorList>
            <person name="Tanabe Y."/>
            <person name="Tanabe Y."/>
            <person name="Yamaguchi H."/>
        </authorList>
    </citation>
    <scope>NUCLEOTIDE SEQUENCE [LARGE SCALE GENOMIC DNA]</scope>
    <source>
        <strain evidence="1 2">NIES-2520</strain>
    </source>
</reference>
<organism evidence="1 2">
    <name type="scientific">Microcystis aeruginosa NIES-2520</name>
    <dbReference type="NCBI Taxonomy" id="2303982"/>
    <lineage>
        <taxon>Bacteria</taxon>
        <taxon>Bacillati</taxon>
        <taxon>Cyanobacteriota</taxon>
        <taxon>Cyanophyceae</taxon>
        <taxon>Oscillatoriophycideae</taxon>
        <taxon>Chroococcales</taxon>
        <taxon>Microcystaceae</taxon>
        <taxon>Microcystis</taxon>
    </lineage>
</organism>
<dbReference type="EMBL" id="BHVP01000001">
    <property type="protein sequence ID" value="GCA73203.1"/>
    <property type="molecule type" value="Genomic_DNA"/>
</dbReference>
<sequence>MKTSVIYITAVLTLLGLTVSRPVESTGGSKVESNPKTFNLSENKDFLIAQSGRVYRCIKRSNKTYIVPAMTGAYATQGAGVGICFIPVKSGRCMEKTVFHKAFGPCGKSPGDRRYYQIGAFGGETPFIIY</sequence>
<proteinExistence type="predicted"/>